<evidence type="ECO:0000256" key="7">
    <source>
        <dbReference type="SAM" id="Coils"/>
    </source>
</evidence>
<dbReference type="GO" id="GO:0005524">
    <property type="term" value="F:ATP binding"/>
    <property type="evidence" value="ECO:0007669"/>
    <property type="project" value="UniProtKB-KW"/>
</dbReference>
<dbReference type="SUPFAM" id="SSF53067">
    <property type="entry name" value="Actin-like ATPase domain"/>
    <property type="match status" value="2"/>
</dbReference>
<keyword evidence="6" id="KW-0143">Chaperone</keyword>
<evidence type="ECO:0000313" key="9">
    <source>
        <dbReference type="EMBL" id="MQM25537.1"/>
    </source>
</evidence>
<dbReference type="Gene3D" id="3.30.420.40">
    <property type="match status" value="2"/>
</dbReference>
<gene>
    <name evidence="9" type="ORF">GFD30_08125</name>
</gene>
<reference evidence="9 10" key="1">
    <citation type="submission" date="2019-10" db="EMBL/GenBank/DDBJ databases">
        <title>Glycomyces albidus sp. nov., a novel actinomycete isolated from rhizosphere soil of wheat (Triticum aestivum L.).</title>
        <authorList>
            <person name="Qian L."/>
        </authorList>
    </citation>
    <scope>NUCLEOTIDE SEQUENCE [LARGE SCALE GENOMIC DNA]</scope>
    <source>
        <strain evidence="9 10">NEAU-7082</strain>
    </source>
</reference>
<dbReference type="GO" id="GO:0140662">
    <property type="term" value="F:ATP-dependent protein folding chaperone"/>
    <property type="evidence" value="ECO:0007669"/>
    <property type="project" value="InterPro"/>
</dbReference>
<dbReference type="InterPro" id="IPR043129">
    <property type="entry name" value="ATPase_NBD"/>
</dbReference>
<evidence type="ECO:0000256" key="5">
    <source>
        <dbReference type="ARBA" id="ARBA00023016"/>
    </source>
</evidence>
<keyword evidence="7" id="KW-0175">Coiled coil</keyword>
<dbReference type="InterPro" id="IPR013126">
    <property type="entry name" value="Hsp_70_fam"/>
</dbReference>
<feature type="coiled-coil region" evidence="7">
    <location>
        <begin position="701"/>
        <end position="747"/>
    </location>
</feature>
<evidence type="ECO:0000256" key="4">
    <source>
        <dbReference type="ARBA" id="ARBA00022840"/>
    </source>
</evidence>
<organism evidence="9 10">
    <name type="scientific">Glycomyces albidus</name>
    <dbReference type="NCBI Taxonomy" id="2656774"/>
    <lineage>
        <taxon>Bacteria</taxon>
        <taxon>Bacillati</taxon>
        <taxon>Actinomycetota</taxon>
        <taxon>Actinomycetes</taxon>
        <taxon>Glycomycetales</taxon>
        <taxon>Glycomycetaceae</taxon>
        <taxon>Glycomyces</taxon>
    </lineage>
</organism>
<feature type="region of interest" description="Disordered" evidence="8">
    <location>
        <begin position="817"/>
        <end position="839"/>
    </location>
</feature>
<evidence type="ECO:0000256" key="8">
    <source>
        <dbReference type="SAM" id="MobiDB-lite"/>
    </source>
</evidence>
<evidence type="ECO:0000256" key="1">
    <source>
        <dbReference type="ARBA" id="ARBA00007381"/>
    </source>
</evidence>
<evidence type="ECO:0000313" key="10">
    <source>
        <dbReference type="Proteomes" id="UP000477750"/>
    </source>
</evidence>
<evidence type="ECO:0000256" key="3">
    <source>
        <dbReference type="ARBA" id="ARBA00022741"/>
    </source>
</evidence>
<dbReference type="Pfam" id="PF00012">
    <property type="entry name" value="HSP70"/>
    <property type="match status" value="1"/>
</dbReference>
<feature type="coiled-coil region" evidence="7">
    <location>
        <begin position="231"/>
        <end position="265"/>
    </location>
</feature>
<dbReference type="InterPro" id="IPR018181">
    <property type="entry name" value="Heat_shock_70_CS"/>
</dbReference>
<keyword evidence="3" id="KW-0547">Nucleotide-binding</keyword>
<proteinExistence type="inferred from homology"/>
<dbReference type="Proteomes" id="UP000477750">
    <property type="component" value="Unassembled WGS sequence"/>
</dbReference>
<accession>A0A6L5G7B7</accession>
<dbReference type="Gene3D" id="2.60.34.10">
    <property type="entry name" value="Substrate Binding Domain Of DNAk, Chain A, domain 1"/>
    <property type="match status" value="1"/>
</dbReference>
<dbReference type="CDD" id="cd24029">
    <property type="entry name" value="ASKHA_NBD_HSP70_DnaK_HscA_HscC"/>
    <property type="match status" value="1"/>
</dbReference>
<comment type="similarity">
    <text evidence="1">Belongs to the heat shock protein 70 family.</text>
</comment>
<name>A0A6L5G7B7_9ACTN</name>
<comment type="caution">
    <text evidence="9">The sequence shown here is derived from an EMBL/GenBank/DDBJ whole genome shotgun (WGS) entry which is preliminary data.</text>
</comment>
<dbReference type="SUPFAM" id="SSF100920">
    <property type="entry name" value="Heat shock protein 70kD (HSP70), peptide-binding domain"/>
    <property type="match status" value="1"/>
</dbReference>
<dbReference type="PROSITE" id="PS00297">
    <property type="entry name" value="HSP70_1"/>
    <property type="match status" value="1"/>
</dbReference>
<dbReference type="PRINTS" id="PR00301">
    <property type="entry name" value="HEATSHOCK70"/>
</dbReference>
<protein>
    <submittedName>
        <fullName evidence="9">Hsp70 family protein</fullName>
    </submittedName>
</protein>
<dbReference type="InterPro" id="IPR029047">
    <property type="entry name" value="HSP70_peptide-bd_sf"/>
</dbReference>
<keyword evidence="2" id="KW-0597">Phosphoprotein</keyword>
<evidence type="ECO:0000256" key="2">
    <source>
        <dbReference type="ARBA" id="ARBA00022553"/>
    </source>
</evidence>
<keyword evidence="10" id="KW-1185">Reference proteome</keyword>
<dbReference type="RefSeq" id="WP_153024695.1">
    <property type="nucleotide sequence ID" value="NZ_WIAO01000007.1"/>
</dbReference>
<dbReference type="Gene3D" id="3.90.640.10">
    <property type="entry name" value="Actin, Chain A, domain 4"/>
    <property type="match status" value="1"/>
</dbReference>
<evidence type="ECO:0000256" key="6">
    <source>
        <dbReference type="ARBA" id="ARBA00023186"/>
    </source>
</evidence>
<sequence length="839" mass="90742">MATQRETVDFGIDLGTTNSAIAKAEGADAVVIRNNRQREFTPSAVYMSASGNVHVGDAARARVEADPDNACAEFKLRMGERGEHMRFKASGRSMTPEDLSAEVLKSLRGNVTAGTGESIEAAVITVPAAFSLDQCDATSRAAALAGLEFAPLLQEPTAAAWAYSVRDAPSKAFWLVYDFGGGTFDAAVVKIEDGEFTVVNHAGDNFLGGKRADWALVEEILIPKAEREYGLRNLSRDNRRAAGNIAKLKAAAENAKIELSQSEATDVLVDLRREDGELVDFHHELTRADVEAVTRPLVETSIALCRRALAESRTKAGDIERVLLVGGMSQSPVLREMLADPTEGLGIPLDHSLDPVTVVARGAAIFAGTQRIPRSLKSKPTAAPGTAALELEYAAVGQDTDPLVGGRARDDAVQDWTGCTVEFANRESKPPWTSGTVALRPDGGFTLRLRAEENTKNTFAIVLRDRHGTPVATDPTSLTYRHTGLIGAAPTLSHSIGIGLSDNSIETVLAKGTELPARKRTVTFTTVAVNKHAGTGLIRVPLVSGEHPRVDRNTVIGRLELRPAEVRRDVPAGSEVEVTVSIDTSFRATAEAYVPILDEEIEIDVDLARSTAPGLADLRADRAELEHRYDDLRERASEVDAPEARALLDRFDSQDTLSEVDRLLRQAEIDPDATATCLVRLREAQTVLDGVEEHLELPQIIEEAKESLSMAKEIVQQAGQAEHRADLRRAEAELDAAVEERDQALIRRQTDELRTIAVRVLDESGRLPVVVFASLEHDLADHPSPQVQRLLAEGRRSINDGTVHQLAAVNAKLRSHLPDEGSGLDLEGQASTVRGGDRR</sequence>
<dbReference type="AlphaFoldDB" id="A0A6L5G7B7"/>
<keyword evidence="4" id="KW-0067">ATP-binding</keyword>
<keyword evidence="5" id="KW-0346">Stress response</keyword>
<dbReference type="EMBL" id="WIAO01000007">
    <property type="protein sequence ID" value="MQM25537.1"/>
    <property type="molecule type" value="Genomic_DNA"/>
</dbReference>
<dbReference type="PANTHER" id="PTHR19375">
    <property type="entry name" value="HEAT SHOCK PROTEIN 70KDA"/>
    <property type="match status" value="1"/>
</dbReference>